<evidence type="ECO:0000313" key="9">
    <source>
        <dbReference type="Proteomes" id="UP000654993"/>
    </source>
</evidence>
<evidence type="ECO:0000313" key="8">
    <source>
        <dbReference type="EMBL" id="GFR38702.1"/>
    </source>
</evidence>
<evidence type="ECO:0000256" key="5">
    <source>
        <dbReference type="ARBA" id="ARBA00022989"/>
    </source>
</evidence>
<accession>A0A916QDG6</accession>
<evidence type="ECO:0000256" key="3">
    <source>
        <dbReference type="ARBA" id="ARBA00022475"/>
    </source>
</evidence>
<keyword evidence="5 7" id="KW-1133">Transmembrane helix</keyword>
<dbReference type="PANTHER" id="PTHR43744">
    <property type="entry name" value="ABC TRANSPORTER PERMEASE PROTEIN MG189-RELATED-RELATED"/>
    <property type="match status" value="1"/>
</dbReference>
<sequence>MPAAFQTIRWSKVLTTFLLAIMGLLFIMPFLWMISASFKVEADVLKFPIEWIPTTWNAVENYTEVWFGAKPFALYYWNSIKVAVLTTFGSAFFSCLAAYAFAKISFKGRDALFLMMFGKEREHPLIKADGSSNMDDPLVRSSLQLRYDLEQVDQSSEPYANITSQKLN</sequence>
<feature type="transmembrane region" description="Helical" evidence="7">
    <location>
        <begin position="82"/>
        <end position="102"/>
    </location>
</feature>
<keyword evidence="9" id="KW-1185">Reference proteome</keyword>
<evidence type="ECO:0008006" key="10">
    <source>
        <dbReference type="Google" id="ProtNLM"/>
    </source>
</evidence>
<dbReference type="SUPFAM" id="SSF161098">
    <property type="entry name" value="MetI-like"/>
    <property type="match status" value="1"/>
</dbReference>
<dbReference type="RefSeq" id="WP_200966942.1">
    <property type="nucleotide sequence ID" value="NZ_BMAQ01000023.1"/>
</dbReference>
<gene>
    <name evidence="8" type="ORF">PRECH8_19980</name>
</gene>
<keyword evidence="6 7" id="KW-0472">Membrane</keyword>
<evidence type="ECO:0000256" key="2">
    <source>
        <dbReference type="ARBA" id="ARBA00022448"/>
    </source>
</evidence>
<evidence type="ECO:0000256" key="4">
    <source>
        <dbReference type="ARBA" id="ARBA00022692"/>
    </source>
</evidence>
<comment type="caution">
    <text evidence="8">The sequence shown here is derived from an EMBL/GenBank/DDBJ whole genome shotgun (WGS) entry which is preliminary data.</text>
</comment>
<name>A0A916QDG6_9BACL</name>
<dbReference type="EMBL" id="BMAQ01000023">
    <property type="protein sequence ID" value="GFR38702.1"/>
    <property type="molecule type" value="Genomic_DNA"/>
</dbReference>
<evidence type="ECO:0000256" key="6">
    <source>
        <dbReference type="ARBA" id="ARBA00023136"/>
    </source>
</evidence>
<evidence type="ECO:0000256" key="1">
    <source>
        <dbReference type="ARBA" id="ARBA00004651"/>
    </source>
</evidence>
<reference evidence="8" key="2">
    <citation type="journal article" date="2021" name="Data Brief">
        <title>Draft genome sequence data of the facultative, thermophilic, xylanolytic bacterium Paenibacillus sp. strain DA-C8.</title>
        <authorList>
            <person name="Chhe C."/>
            <person name="Uke A."/>
            <person name="Baramee S."/>
            <person name="Ungkulpasvich U."/>
            <person name="Tachaapaikoon C."/>
            <person name="Pason P."/>
            <person name="Waeonukul R."/>
            <person name="Ratanakhanokchai K."/>
            <person name="Kosugi A."/>
        </authorList>
    </citation>
    <scope>NUCLEOTIDE SEQUENCE</scope>
    <source>
        <strain evidence="8">DA-C8</strain>
    </source>
</reference>
<dbReference type="GO" id="GO:0005886">
    <property type="term" value="C:plasma membrane"/>
    <property type="evidence" value="ECO:0007669"/>
    <property type="project" value="UniProtKB-SubCell"/>
</dbReference>
<protein>
    <recommendedName>
        <fullName evidence="10">Multiple sugar transport system permease protein</fullName>
    </recommendedName>
</protein>
<dbReference type="Gene3D" id="1.10.3720.10">
    <property type="entry name" value="MetI-like"/>
    <property type="match status" value="1"/>
</dbReference>
<organism evidence="8 9">
    <name type="scientific">Insulibacter thermoxylanivorax</name>
    <dbReference type="NCBI Taxonomy" id="2749268"/>
    <lineage>
        <taxon>Bacteria</taxon>
        <taxon>Bacillati</taxon>
        <taxon>Bacillota</taxon>
        <taxon>Bacilli</taxon>
        <taxon>Bacillales</taxon>
        <taxon>Paenibacillaceae</taxon>
        <taxon>Insulibacter</taxon>
    </lineage>
</organism>
<dbReference type="AlphaFoldDB" id="A0A916QDG6"/>
<comment type="subcellular location">
    <subcellularLocation>
        <location evidence="1">Cell membrane</location>
        <topology evidence="1">Multi-pass membrane protein</topology>
    </subcellularLocation>
</comment>
<dbReference type="InterPro" id="IPR035906">
    <property type="entry name" value="MetI-like_sf"/>
</dbReference>
<keyword evidence="4 7" id="KW-0812">Transmembrane</keyword>
<reference evidence="8" key="1">
    <citation type="submission" date="2020-08" db="EMBL/GenBank/DDBJ databases">
        <authorList>
            <person name="Uke A."/>
            <person name="Chhe C."/>
            <person name="Baramee S."/>
            <person name="Kosugi A."/>
        </authorList>
    </citation>
    <scope>NUCLEOTIDE SEQUENCE</scope>
    <source>
        <strain evidence="8">DA-C8</strain>
    </source>
</reference>
<evidence type="ECO:0000256" key="7">
    <source>
        <dbReference type="SAM" id="Phobius"/>
    </source>
</evidence>
<feature type="transmembrane region" description="Helical" evidence="7">
    <location>
        <begin position="12"/>
        <end position="34"/>
    </location>
</feature>
<dbReference type="Proteomes" id="UP000654993">
    <property type="component" value="Unassembled WGS sequence"/>
</dbReference>
<keyword evidence="2" id="KW-0813">Transport</keyword>
<dbReference type="PANTHER" id="PTHR43744:SF12">
    <property type="entry name" value="ABC TRANSPORTER PERMEASE PROTEIN MG189-RELATED"/>
    <property type="match status" value="1"/>
</dbReference>
<proteinExistence type="predicted"/>
<keyword evidence="3" id="KW-1003">Cell membrane</keyword>